<comment type="similarity">
    <text evidence="2">Belongs to the AAA ATPase family.</text>
</comment>
<sequence>MNRIRSACVRTNSSKNCFVSLSGELAEAIGLRIQGQPFALQLQWENGKAFASWSGEVTHGKRGDILNDSSSIVQLGKKFADGLGLDDNQQVLVEPVVGIPSCNRINVDPVSANDWEILELHAGYIESQLLNQVRVVFPGQKLPIWIENNMCVVVQIVNLEPDANCVRLDEFTEVIVSPKTRTFSKGKQPQQAPVHFGKENTEQENKILTGTSAENKYASTSNVSCFDDGDQLSSWPSPSRTTNAEEQNGIANSGFLSRVSCYLQSFFNPYNEENPVNENQTCKPLNPEEIKNEENWKPLSSITEKGEKCGTDSGDDSDFEMYLRVQLNIKGDPEVSNKGSTVESMNFYSRQPTTVFVDITSLPPLVLKSWTCNWETFPPPDGTVEKTVQIHKLLSPKERTALQKNRSPSNDNENQGSQSQETSTDSESNQVTGQSPPDSTSLDMLPPHWVVRMVMTSSLNRASVDLNSHELGVEEHVLPGHVILTKELCRMLGARDLCSVKIQNVSSGPSDLQGMVLHPFAETEQKDISADTVMDAFQGWISMVCSVEVPLVLCSGTLLSFDAQGQLCQFVVKVLSHHETMKSGGEPSYYHLTPETLNNVTVVIGTPQNSLKGFCEFISAQEIKPQFPKYSINDLGGVTDVFHKCLDHALSVLGQRPLSNQLGGNIISGLCGGAVLICGSGTGAGIGCGKTSLAHAVCYQLQEWPVCAHVTFVDCIPFRGKRVDTIQKQWQQIFLEAAWHQPSVILFDDLDQVVSAPSALQEMGGEALYKRRLAQVFKDLISTEINNNSRIVVIATSKSHDSLHPSLLTSRGCHVFQCRAELHPPDADQRQQILSAMMAKLFRHRDCDKLELSLLAKKTEGFSPRDLQSLLDRALHKAAVRKMTTSAADGGICSAITPEDFEKAFEGFTPAALRGVSLHTAGELGWSDVGGLSGVKAALMETLLWPTKYSWLFSKCPLRLRSGLLLYGPPGTGKTLLAGVVAKECGLNFISIKGPELLSKYIGASEQAVRDMFTRAQSAKPCILFFDEFDSLAPRRGHDSTGVTDRVVNQLLTQLDGVEGLDGVYILAATSRPDLIDPALLRPGRLDKCLFCGIPTKSERLQILEALSRSVTLSEDINLAVISDMCEHFTGADFKALLYNAQLAAIHRNANNSQLYKAMFKNTEMESTEKYDRCAETGVVTEEDRDNVIYVPSLTEGSIQLSTEELTKLHSEVTTLHKNLQHRKSKRKALQSSSAENEATFGIQINQSDLLQATSAAGPSVSDNERRRYQAIYETFVKSRGGDFSLNTPGHGKATLA</sequence>
<keyword evidence="12" id="KW-0576">Peroxisome</keyword>
<dbReference type="GO" id="GO:0005778">
    <property type="term" value="C:peroxisomal membrane"/>
    <property type="evidence" value="ECO:0007669"/>
    <property type="project" value="UniProtKB-SubCell"/>
</dbReference>
<dbReference type="GO" id="GO:0005524">
    <property type="term" value="F:ATP binding"/>
    <property type="evidence" value="ECO:0007669"/>
    <property type="project" value="UniProtKB-KW"/>
</dbReference>
<evidence type="ECO:0000256" key="1">
    <source>
        <dbReference type="ARBA" id="ARBA00004514"/>
    </source>
</evidence>
<keyword evidence="21" id="KW-1185">Reference proteome</keyword>
<keyword evidence="11" id="KW-0472">Membrane</keyword>
<dbReference type="InterPro" id="IPR015342">
    <property type="entry name" value="PEX1-N_C-lobe"/>
</dbReference>
<evidence type="ECO:0000313" key="21">
    <source>
        <dbReference type="Proteomes" id="UP001159428"/>
    </source>
</evidence>
<keyword evidence="5" id="KW-0962">Peroxisome biogenesis</keyword>
<dbReference type="Gene3D" id="3.40.50.300">
    <property type="entry name" value="P-loop containing nucleotide triphosphate hydrolases"/>
    <property type="match status" value="2"/>
</dbReference>
<dbReference type="InterPro" id="IPR003959">
    <property type="entry name" value="ATPase_AAA_core"/>
</dbReference>
<evidence type="ECO:0000256" key="8">
    <source>
        <dbReference type="ARBA" id="ARBA00022801"/>
    </source>
</evidence>
<feature type="domain" description="AAA+ ATPase" evidence="19">
    <location>
        <begin position="671"/>
        <end position="822"/>
    </location>
</feature>
<dbReference type="GO" id="GO:0005829">
    <property type="term" value="C:cytosol"/>
    <property type="evidence" value="ECO:0007669"/>
    <property type="project" value="UniProtKB-SubCell"/>
</dbReference>
<dbReference type="Gene3D" id="3.10.330.10">
    <property type="match status" value="1"/>
</dbReference>
<dbReference type="InterPro" id="IPR050168">
    <property type="entry name" value="AAA_ATPase_domain"/>
</dbReference>
<proteinExistence type="inferred from homology"/>
<dbReference type="PROSITE" id="PS00674">
    <property type="entry name" value="AAA"/>
    <property type="match status" value="1"/>
</dbReference>
<evidence type="ECO:0000259" key="19">
    <source>
        <dbReference type="SMART" id="SM00382"/>
    </source>
</evidence>
<evidence type="ECO:0000256" key="11">
    <source>
        <dbReference type="ARBA" id="ARBA00023136"/>
    </source>
</evidence>
<dbReference type="Pfam" id="PF17862">
    <property type="entry name" value="AAA_lid_3"/>
    <property type="match status" value="1"/>
</dbReference>
<evidence type="ECO:0000256" key="6">
    <source>
        <dbReference type="ARBA" id="ARBA00022737"/>
    </source>
</evidence>
<dbReference type="FunFam" id="3.40.50.300:FF:000149">
    <property type="entry name" value="Nuclear valosin-containing protein-like"/>
    <property type="match status" value="1"/>
</dbReference>
<keyword evidence="8" id="KW-0378">Hydrolase</keyword>
<gene>
    <name evidence="20" type="ORF">PMEA_00008551</name>
</gene>
<dbReference type="InterPro" id="IPR029067">
    <property type="entry name" value="CDC48_domain_2-like_sf"/>
</dbReference>
<evidence type="ECO:0000256" key="14">
    <source>
        <dbReference type="ARBA" id="ARBA00034532"/>
    </source>
</evidence>
<evidence type="ECO:0000256" key="13">
    <source>
        <dbReference type="ARBA" id="ARBA00032509"/>
    </source>
</evidence>
<comment type="subunit">
    <text evidence="17">Interacts with PEX6; forming the PEX1-PEX6 AAA ATPase complex, which is composed of a heterohexamer formed by a trimer of PEX1-PEX6 dimers.</text>
</comment>
<evidence type="ECO:0000256" key="18">
    <source>
        <dbReference type="SAM" id="MobiDB-lite"/>
    </source>
</evidence>
<dbReference type="FunFam" id="1.10.8.60:FF:000105">
    <property type="entry name" value="PeRoXisome assembly factor"/>
    <property type="match status" value="1"/>
</dbReference>
<feature type="compositionally biased region" description="Polar residues" evidence="18">
    <location>
        <begin position="429"/>
        <end position="442"/>
    </location>
</feature>
<keyword evidence="9" id="KW-0067">ATP-binding</keyword>
<dbReference type="GO" id="GO:0016558">
    <property type="term" value="P:protein import into peroxisome matrix"/>
    <property type="evidence" value="ECO:0007669"/>
    <property type="project" value="TreeGrafter"/>
</dbReference>
<feature type="region of interest" description="Disordered" evidence="18">
    <location>
        <begin position="395"/>
        <end position="444"/>
    </location>
</feature>
<evidence type="ECO:0000256" key="4">
    <source>
        <dbReference type="ARBA" id="ARBA00022490"/>
    </source>
</evidence>
<keyword evidence="4" id="KW-0963">Cytoplasm</keyword>
<evidence type="ECO:0000256" key="12">
    <source>
        <dbReference type="ARBA" id="ARBA00023140"/>
    </source>
</evidence>
<dbReference type="SUPFAM" id="SSF52540">
    <property type="entry name" value="P-loop containing nucleoside triphosphate hydrolases"/>
    <property type="match status" value="2"/>
</dbReference>
<dbReference type="Gene3D" id="1.10.8.60">
    <property type="match status" value="2"/>
</dbReference>
<dbReference type="SUPFAM" id="SSF50692">
    <property type="entry name" value="ADC-like"/>
    <property type="match status" value="1"/>
</dbReference>
<dbReference type="InterPro" id="IPR009010">
    <property type="entry name" value="Asp_de-COase-like_dom_sf"/>
</dbReference>
<dbReference type="Gene3D" id="2.40.40.20">
    <property type="match status" value="1"/>
</dbReference>
<dbReference type="Pfam" id="PF09262">
    <property type="entry name" value="PEX-1N"/>
    <property type="match status" value="1"/>
</dbReference>
<evidence type="ECO:0000313" key="20">
    <source>
        <dbReference type="EMBL" id="CAH3119185.1"/>
    </source>
</evidence>
<dbReference type="InterPro" id="IPR027417">
    <property type="entry name" value="P-loop_NTPase"/>
</dbReference>
<dbReference type="Proteomes" id="UP001159428">
    <property type="component" value="Unassembled WGS sequence"/>
</dbReference>
<organism evidence="20 21">
    <name type="scientific">Pocillopora meandrina</name>
    <dbReference type="NCBI Taxonomy" id="46732"/>
    <lineage>
        <taxon>Eukaryota</taxon>
        <taxon>Metazoa</taxon>
        <taxon>Cnidaria</taxon>
        <taxon>Anthozoa</taxon>
        <taxon>Hexacorallia</taxon>
        <taxon>Scleractinia</taxon>
        <taxon>Astrocoeniina</taxon>
        <taxon>Pocilloporidae</taxon>
        <taxon>Pocillopora</taxon>
    </lineage>
</organism>
<feature type="domain" description="AAA+ ATPase" evidence="19">
    <location>
        <begin position="960"/>
        <end position="1096"/>
    </location>
</feature>
<evidence type="ECO:0000256" key="15">
    <source>
        <dbReference type="ARBA" id="ARBA00046271"/>
    </source>
</evidence>
<evidence type="ECO:0000256" key="2">
    <source>
        <dbReference type="ARBA" id="ARBA00006914"/>
    </source>
</evidence>
<evidence type="ECO:0000256" key="16">
    <source>
        <dbReference type="ARBA" id="ARBA00048778"/>
    </source>
</evidence>
<keyword evidence="6" id="KW-0677">Repeat</keyword>
<evidence type="ECO:0000256" key="7">
    <source>
        <dbReference type="ARBA" id="ARBA00022741"/>
    </source>
</evidence>
<keyword evidence="7" id="KW-0547">Nucleotide-binding</keyword>
<evidence type="ECO:0000256" key="17">
    <source>
        <dbReference type="ARBA" id="ARBA00064205"/>
    </source>
</evidence>
<evidence type="ECO:0000256" key="10">
    <source>
        <dbReference type="ARBA" id="ARBA00022927"/>
    </source>
</evidence>
<evidence type="ECO:0000256" key="5">
    <source>
        <dbReference type="ARBA" id="ARBA00022593"/>
    </source>
</evidence>
<comment type="catalytic activity">
    <reaction evidence="16">
        <text>ATP + H2O = ADP + phosphate + H(+)</text>
        <dbReference type="Rhea" id="RHEA:13065"/>
        <dbReference type="ChEBI" id="CHEBI:15377"/>
        <dbReference type="ChEBI" id="CHEBI:15378"/>
        <dbReference type="ChEBI" id="CHEBI:30616"/>
        <dbReference type="ChEBI" id="CHEBI:43474"/>
        <dbReference type="ChEBI" id="CHEBI:456216"/>
    </reaction>
    <physiologicalReaction direction="left-to-right" evidence="16">
        <dbReference type="Rhea" id="RHEA:13066"/>
    </physiologicalReaction>
</comment>
<protein>
    <recommendedName>
        <fullName evidence="14">Peroxisomal ATPase PEX1</fullName>
    </recommendedName>
    <alternativeName>
        <fullName evidence="13">Peroxin-1</fullName>
    </alternativeName>
</protein>
<dbReference type="GO" id="GO:0016887">
    <property type="term" value="F:ATP hydrolysis activity"/>
    <property type="evidence" value="ECO:0007669"/>
    <property type="project" value="InterPro"/>
</dbReference>
<feature type="compositionally biased region" description="Low complexity" evidence="18">
    <location>
        <begin position="417"/>
        <end position="428"/>
    </location>
</feature>
<dbReference type="InterPro" id="IPR003960">
    <property type="entry name" value="ATPase_AAA_CS"/>
</dbReference>
<dbReference type="Pfam" id="PF00004">
    <property type="entry name" value="AAA"/>
    <property type="match status" value="2"/>
</dbReference>
<comment type="caution">
    <text evidence="20">The sequence shown here is derived from an EMBL/GenBank/DDBJ whole genome shotgun (WGS) entry which is preliminary data.</text>
</comment>
<reference evidence="20 21" key="1">
    <citation type="submission" date="2022-05" db="EMBL/GenBank/DDBJ databases">
        <authorList>
            <consortium name="Genoscope - CEA"/>
            <person name="William W."/>
        </authorList>
    </citation>
    <scope>NUCLEOTIDE SEQUENCE [LARGE SCALE GENOMIC DNA]</scope>
</reference>
<dbReference type="InterPro" id="IPR041569">
    <property type="entry name" value="AAA_lid_3"/>
</dbReference>
<evidence type="ECO:0000256" key="9">
    <source>
        <dbReference type="ARBA" id="ARBA00022840"/>
    </source>
</evidence>
<name>A0AAU9WMD6_9CNID</name>
<dbReference type="SMART" id="SM00382">
    <property type="entry name" value="AAA"/>
    <property type="match status" value="2"/>
</dbReference>
<evidence type="ECO:0000256" key="3">
    <source>
        <dbReference type="ARBA" id="ARBA00022448"/>
    </source>
</evidence>
<dbReference type="PANTHER" id="PTHR23077">
    <property type="entry name" value="AAA-FAMILY ATPASE"/>
    <property type="match status" value="1"/>
</dbReference>
<keyword evidence="10" id="KW-0653">Protein transport</keyword>
<dbReference type="EMBL" id="CALNXJ010000017">
    <property type="protein sequence ID" value="CAH3119185.1"/>
    <property type="molecule type" value="Genomic_DNA"/>
</dbReference>
<dbReference type="InterPro" id="IPR003593">
    <property type="entry name" value="AAA+_ATPase"/>
</dbReference>
<dbReference type="CDD" id="cd19526">
    <property type="entry name" value="RecA-like_PEX1_r2"/>
    <property type="match status" value="1"/>
</dbReference>
<dbReference type="PANTHER" id="PTHR23077:SF12">
    <property type="entry name" value="PEROXISOMAL ATPASE PEX1"/>
    <property type="match status" value="1"/>
</dbReference>
<keyword evidence="3" id="KW-0813">Transport</keyword>
<comment type="subcellular location">
    <subcellularLocation>
        <location evidence="1">Cytoplasm</location>
        <location evidence="1">Cytosol</location>
    </subcellularLocation>
    <subcellularLocation>
        <location evidence="15">Peroxisome membrane</location>
    </subcellularLocation>
</comment>
<feature type="compositionally biased region" description="Polar residues" evidence="18">
    <location>
        <begin position="402"/>
        <end position="416"/>
    </location>
</feature>
<dbReference type="SUPFAM" id="SSF54585">
    <property type="entry name" value="Cdc48 domain 2-like"/>
    <property type="match status" value="1"/>
</dbReference>
<accession>A0AAU9WMD6</accession>